<dbReference type="RefSeq" id="WP_209463341.1">
    <property type="nucleotide sequence ID" value="NZ_CP110224.1"/>
</dbReference>
<dbReference type="Proteomes" id="UP001519345">
    <property type="component" value="Unassembled WGS sequence"/>
</dbReference>
<sequence length="184" mass="20654">MKVIGIAGSIVGSKTKITVEKVLNNIKENYTNIEVELVDLKTYQMEFCDGRAYQDYSDETKALINKIVTSDALIIGTPIYQASIPGTLKNLFDLLPIDAITNKTVGIVSTAGSAKHHLVMEHQLKPILSYMKAMILPQYVFIEETYFNDKKEIVDEQILSRLHKLAHDVVNMSGRIGEMETESF</sequence>
<gene>
    <name evidence="5" type="ORF">J2Z83_002317</name>
</gene>
<keyword evidence="1" id="KW-0285">Flavoprotein</keyword>
<proteinExistence type="predicted"/>
<accession>A0ABS4IGW8</accession>
<dbReference type="GO" id="GO:0052873">
    <property type="term" value="F:FMN reductase (NADPH) activity"/>
    <property type="evidence" value="ECO:0007669"/>
    <property type="project" value="UniProtKB-EC"/>
</dbReference>
<comment type="caution">
    <text evidence="5">The sequence shown here is derived from an EMBL/GenBank/DDBJ whole genome shotgun (WGS) entry which is preliminary data.</text>
</comment>
<name>A0ABS4IGW8_9BACI</name>
<dbReference type="InterPro" id="IPR005025">
    <property type="entry name" value="FMN_Rdtase-like_dom"/>
</dbReference>
<dbReference type="PANTHER" id="PTHR43408:SF2">
    <property type="entry name" value="FMN REDUCTASE (NADPH)"/>
    <property type="match status" value="1"/>
</dbReference>
<keyword evidence="2" id="KW-0288">FMN</keyword>
<dbReference type="EC" id="1.5.1.38" evidence="5"/>
<dbReference type="Pfam" id="PF03358">
    <property type="entry name" value="FMN_red"/>
    <property type="match status" value="1"/>
</dbReference>
<reference evidence="5 6" key="1">
    <citation type="submission" date="2021-03" db="EMBL/GenBank/DDBJ databases">
        <title>Genomic Encyclopedia of Type Strains, Phase IV (KMG-IV): sequencing the most valuable type-strain genomes for metagenomic binning, comparative biology and taxonomic classification.</title>
        <authorList>
            <person name="Goeker M."/>
        </authorList>
    </citation>
    <scope>NUCLEOTIDE SEQUENCE [LARGE SCALE GENOMIC DNA]</scope>
    <source>
        <strain evidence="5 6">DSM 25609</strain>
    </source>
</reference>
<feature type="domain" description="NADPH-dependent FMN reductase-like" evidence="4">
    <location>
        <begin position="1"/>
        <end position="143"/>
    </location>
</feature>
<dbReference type="InterPro" id="IPR051814">
    <property type="entry name" value="NAD(P)H-dep_FMN_reductase"/>
</dbReference>
<evidence type="ECO:0000313" key="5">
    <source>
        <dbReference type="EMBL" id="MBP1970199.1"/>
    </source>
</evidence>
<dbReference type="SUPFAM" id="SSF52218">
    <property type="entry name" value="Flavoproteins"/>
    <property type="match status" value="1"/>
</dbReference>
<protein>
    <submittedName>
        <fullName evidence="5">FMN reductase</fullName>
        <ecNumber evidence="5">1.5.1.38</ecNumber>
    </submittedName>
</protein>
<evidence type="ECO:0000256" key="2">
    <source>
        <dbReference type="ARBA" id="ARBA00022643"/>
    </source>
</evidence>
<dbReference type="EMBL" id="JAGGKX010000011">
    <property type="protein sequence ID" value="MBP1970199.1"/>
    <property type="molecule type" value="Genomic_DNA"/>
</dbReference>
<keyword evidence="3 5" id="KW-0560">Oxidoreductase</keyword>
<evidence type="ECO:0000259" key="4">
    <source>
        <dbReference type="Pfam" id="PF03358"/>
    </source>
</evidence>
<dbReference type="Gene3D" id="3.40.50.360">
    <property type="match status" value="1"/>
</dbReference>
<keyword evidence="6" id="KW-1185">Reference proteome</keyword>
<dbReference type="PANTHER" id="PTHR43408">
    <property type="entry name" value="FMN REDUCTASE (NADPH)"/>
    <property type="match status" value="1"/>
</dbReference>
<evidence type="ECO:0000313" key="6">
    <source>
        <dbReference type="Proteomes" id="UP001519345"/>
    </source>
</evidence>
<evidence type="ECO:0000256" key="1">
    <source>
        <dbReference type="ARBA" id="ARBA00022630"/>
    </source>
</evidence>
<organism evidence="5 6">
    <name type="scientific">Virgibacillus natechei</name>
    <dbReference type="NCBI Taxonomy" id="1216297"/>
    <lineage>
        <taxon>Bacteria</taxon>
        <taxon>Bacillati</taxon>
        <taxon>Bacillota</taxon>
        <taxon>Bacilli</taxon>
        <taxon>Bacillales</taxon>
        <taxon>Bacillaceae</taxon>
        <taxon>Virgibacillus</taxon>
    </lineage>
</organism>
<evidence type="ECO:0000256" key="3">
    <source>
        <dbReference type="ARBA" id="ARBA00023002"/>
    </source>
</evidence>
<dbReference type="InterPro" id="IPR029039">
    <property type="entry name" value="Flavoprotein-like_sf"/>
</dbReference>